<organism evidence="1 2">
    <name type="scientific">Nocardioides zeae</name>
    <dbReference type="NCBI Taxonomy" id="1457234"/>
    <lineage>
        <taxon>Bacteria</taxon>
        <taxon>Bacillati</taxon>
        <taxon>Actinomycetota</taxon>
        <taxon>Actinomycetes</taxon>
        <taxon>Propionibacteriales</taxon>
        <taxon>Nocardioidaceae</taxon>
        <taxon>Nocardioides</taxon>
    </lineage>
</organism>
<gene>
    <name evidence="1" type="ORF">G3T38_02005</name>
</gene>
<reference evidence="1 2" key="1">
    <citation type="journal article" date="2014" name="Int. J. Syst. Evol. Microbiol.">
        <title>Nocardioides zeae sp. nov., isolated from the stem of Zea mays.</title>
        <authorList>
            <person name="Glaeser S.P."/>
            <person name="McInroy J.A."/>
            <person name="Busse H.J."/>
            <person name="Kampfer P."/>
        </authorList>
    </citation>
    <scope>NUCLEOTIDE SEQUENCE [LARGE SCALE GENOMIC DNA]</scope>
    <source>
        <strain evidence="1 2">JCM 30728</strain>
    </source>
</reference>
<dbReference type="AlphaFoldDB" id="A0A6P0HED1"/>
<dbReference type="RefSeq" id="WP_163770377.1">
    <property type="nucleotide sequence ID" value="NZ_JAAGXA010000001.1"/>
</dbReference>
<dbReference type="Pfam" id="PF05960">
    <property type="entry name" value="DUF885"/>
    <property type="match status" value="1"/>
</dbReference>
<dbReference type="PANTHER" id="PTHR33361:SF2">
    <property type="entry name" value="DUF885 DOMAIN-CONTAINING PROTEIN"/>
    <property type="match status" value="1"/>
</dbReference>
<dbReference type="Proteomes" id="UP000468687">
    <property type="component" value="Unassembled WGS sequence"/>
</dbReference>
<comment type="caution">
    <text evidence="1">The sequence shown here is derived from an EMBL/GenBank/DDBJ whole genome shotgun (WGS) entry which is preliminary data.</text>
</comment>
<evidence type="ECO:0000313" key="2">
    <source>
        <dbReference type="Proteomes" id="UP000468687"/>
    </source>
</evidence>
<dbReference type="PANTHER" id="PTHR33361">
    <property type="entry name" value="GLR0591 PROTEIN"/>
    <property type="match status" value="1"/>
</dbReference>
<accession>A0A6P0HED1</accession>
<keyword evidence="2" id="KW-1185">Reference proteome</keyword>
<dbReference type="EMBL" id="JAAGXA010000001">
    <property type="protein sequence ID" value="NEN77043.1"/>
    <property type="molecule type" value="Genomic_DNA"/>
</dbReference>
<evidence type="ECO:0000313" key="1">
    <source>
        <dbReference type="EMBL" id="NEN77043.1"/>
    </source>
</evidence>
<name>A0A6P0HED1_9ACTN</name>
<protein>
    <submittedName>
        <fullName evidence="1">DUF885 domain-containing protein</fullName>
    </submittedName>
</protein>
<sequence length="565" mass="61977">MSRSVDERSERFVADYAAADPVTATGIGVAGHEHELTDYSPEGFDERLRLARAALADVRAATPADDREAVAREAFLERVGLQVEHDEAGFTRSEVNVIASPIHELRQVFDLMPTATAEDWEAVDARLAGVPGALAGLRVTLAEEAAHGRVSAARQYAEVATQLERWTGQTGGTSVFADLVARGVAAGTVPAGLQSSLERGAREATSAFASLGLFLSDEMEPRGRSVEAVGRDHYALASRLFLGAAIDLEETYAWGWEELARIEADMRATAARITPAATGADAIDVAVAHLEGDPARRIEGREPFRAWMQELADRVVGELADVHFDIPEPVRRIECCLAPTNDGGIYYTGPSEDFSRPGRMWWSVPDGIDEFHPWRETTTVFHEGVPGHHLQVGQTAYRSSLLNRWQRTMCWVSGHGEGWALYAERLMDELGYLDDPADRLGMLDAQGFRAARVIVDIGMHLQLEIPADNPFGFHPGERWTPALGLAFMQQHSRDDDATIRFEVARYLGWPGQAPSYKVGERIWLEAREAARVRHGDAFDLKAFHRAALDLGSLGLDPLVAALARI</sequence>
<dbReference type="InterPro" id="IPR010281">
    <property type="entry name" value="DUF885"/>
</dbReference>
<proteinExistence type="predicted"/>